<feature type="transmembrane region" description="Helical" evidence="1">
    <location>
        <begin position="201"/>
        <end position="225"/>
    </location>
</feature>
<keyword evidence="1" id="KW-0472">Membrane</keyword>
<keyword evidence="3" id="KW-1185">Reference proteome</keyword>
<organism evidence="2 3">
    <name type="scientific">Fistulina hepatica ATCC 64428</name>
    <dbReference type="NCBI Taxonomy" id="1128425"/>
    <lineage>
        <taxon>Eukaryota</taxon>
        <taxon>Fungi</taxon>
        <taxon>Dikarya</taxon>
        <taxon>Basidiomycota</taxon>
        <taxon>Agaricomycotina</taxon>
        <taxon>Agaricomycetes</taxon>
        <taxon>Agaricomycetidae</taxon>
        <taxon>Agaricales</taxon>
        <taxon>Fistulinaceae</taxon>
        <taxon>Fistulina</taxon>
    </lineage>
</organism>
<evidence type="ECO:0000256" key="1">
    <source>
        <dbReference type="SAM" id="Phobius"/>
    </source>
</evidence>
<name>A0A0D7A3M5_9AGAR</name>
<keyword evidence="1" id="KW-1133">Transmembrane helix</keyword>
<dbReference type="EMBL" id="KN882089">
    <property type="protein sequence ID" value="KIY44511.1"/>
    <property type="molecule type" value="Genomic_DNA"/>
</dbReference>
<accession>A0A0D7A3M5</accession>
<evidence type="ECO:0000313" key="2">
    <source>
        <dbReference type="EMBL" id="KIY44511.1"/>
    </source>
</evidence>
<reference evidence="2 3" key="1">
    <citation type="journal article" date="2015" name="Fungal Genet. Biol.">
        <title>Evolution of novel wood decay mechanisms in Agaricales revealed by the genome sequences of Fistulina hepatica and Cylindrobasidium torrendii.</title>
        <authorList>
            <person name="Floudas D."/>
            <person name="Held B.W."/>
            <person name="Riley R."/>
            <person name="Nagy L.G."/>
            <person name="Koehler G."/>
            <person name="Ransdell A.S."/>
            <person name="Younus H."/>
            <person name="Chow J."/>
            <person name="Chiniquy J."/>
            <person name="Lipzen A."/>
            <person name="Tritt A."/>
            <person name="Sun H."/>
            <person name="Haridas S."/>
            <person name="LaButti K."/>
            <person name="Ohm R.A."/>
            <person name="Kues U."/>
            <person name="Blanchette R.A."/>
            <person name="Grigoriev I.V."/>
            <person name="Minto R.E."/>
            <person name="Hibbett D.S."/>
        </authorList>
    </citation>
    <scope>NUCLEOTIDE SEQUENCE [LARGE SCALE GENOMIC DNA]</scope>
    <source>
        <strain evidence="2 3">ATCC 64428</strain>
    </source>
</reference>
<feature type="transmembrane region" description="Helical" evidence="1">
    <location>
        <begin position="90"/>
        <end position="113"/>
    </location>
</feature>
<feature type="transmembrane region" description="Helical" evidence="1">
    <location>
        <begin position="133"/>
        <end position="153"/>
    </location>
</feature>
<keyword evidence="1" id="KW-0812">Transmembrane</keyword>
<feature type="transmembrane region" description="Helical" evidence="1">
    <location>
        <begin position="165"/>
        <end position="189"/>
    </location>
</feature>
<sequence length="281" mass="31654">MEDSAWKLRTTLPRMWLPTGHPPFFRSSIPGPAVTHSFALLDSNHSIGSVSRGNPSRYFAPRRSDFSFPAVVGVQTWIFYHAFPKDYRLVKLLVASICLFNLLHEVFISYAVYEATVTHYAHAEYLSVITWNFMKAIILSDAIPKFFAQLFYLNRIRTLSKRRTLPALPLLTLATFDAGGCVLITILVVKLSDREHDVLQGIVAVVHLIILIVLRNTGISVVFYLQSISVLGALNSRSLSRHGSPLTRGVELVSPMDPDNSSIPEWKNYAEEERRPLNTDV</sequence>
<gene>
    <name evidence="2" type="ORF">FISHEDRAFT_61799</name>
</gene>
<dbReference type="OrthoDB" id="2796403at2759"/>
<proteinExistence type="predicted"/>
<protein>
    <submittedName>
        <fullName evidence="2">Uncharacterized protein</fullName>
    </submittedName>
</protein>
<dbReference type="Proteomes" id="UP000054144">
    <property type="component" value="Unassembled WGS sequence"/>
</dbReference>
<evidence type="ECO:0000313" key="3">
    <source>
        <dbReference type="Proteomes" id="UP000054144"/>
    </source>
</evidence>
<dbReference type="AlphaFoldDB" id="A0A0D7A3M5"/>